<proteinExistence type="predicted"/>
<feature type="compositionally biased region" description="Basic and acidic residues" evidence="1">
    <location>
        <begin position="199"/>
        <end position="208"/>
    </location>
</feature>
<organism evidence="3 4">
    <name type="scientific">Physocladia obscura</name>
    <dbReference type="NCBI Taxonomy" id="109957"/>
    <lineage>
        <taxon>Eukaryota</taxon>
        <taxon>Fungi</taxon>
        <taxon>Fungi incertae sedis</taxon>
        <taxon>Chytridiomycota</taxon>
        <taxon>Chytridiomycota incertae sedis</taxon>
        <taxon>Chytridiomycetes</taxon>
        <taxon>Chytridiales</taxon>
        <taxon>Chytriomycetaceae</taxon>
        <taxon>Physocladia</taxon>
    </lineage>
</organism>
<keyword evidence="2" id="KW-0812">Transmembrane</keyword>
<keyword evidence="4" id="KW-1185">Reference proteome</keyword>
<keyword evidence="2" id="KW-0472">Membrane</keyword>
<comment type="caution">
    <text evidence="3">The sequence shown here is derived from an EMBL/GenBank/DDBJ whole genome shotgun (WGS) entry which is preliminary data.</text>
</comment>
<protein>
    <submittedName>
        <fullName evidence="3">Uncharacterized protein</fullName>
    </submittedName>
</protein>
<evidence type="ECO:0000256" key="2">
    <source>
        <dbReference type="SAM" id="Phobius"/>
    </source>
</evidence>
<dbReference type="Proteomes" id="UP001211907">
    <property type="component" value="Unassembled WGS sequence"/>
</dbReference>
<feature type="transmembrane region" description="Helical" evidence="2">
    <location>
        <begin position="137"/>
        <end position="155"/>
    </location>
</feature>
<accession>A0AAD5XB46</accession>
<name>A0AAD5XB46_9FUNG</name>
<evidence type="ECO:0000313" key="4">
    <source>
        <dbReference type="Proteomes" id="UP001211907"/>
    </source>
</evidence>
<evidence type="ECO:0000256" key="1">
    <source>
        <dbReference type="SAM" id="MobiDB-lite"/>
    </source>
</evidence>
<sequence>MTVCLLAARSAKVSIGSITLHSKCNFSSAFYSIYPPARWLGIGFRVRSYTTDEGNSNVNWAQIGLATETIQHDLDTDFFKLSTRGIKGLTTWSIYHRQISFTDPFHAASILANQTTPVPPSPQQRSQKNSHLVTGRIAYGYLIAILRLILIAYYHDASIEIIRCKNIIGGPLRDSDLDDDYSSFPSPSSSPNSSIHPTPHSDNKEPRSVWRRRPRVSDSNDSNEGSAAANLLPRDDAVRLVVRWMFEGTPRHKFLYAKILSPLSPPQPSVYEGVFVYKFDNPTGLIINHRLESMSPTPWVPKICRWWIDRKKKTNAKQSTAQDDGLPQLNSDK</sequence>
<gene>
    <name evidence="3" type="ORF">HK100_001330</name>
</gene>
<evidence type="ECO:0000313" key="3">
    <source>
        <dbReference type="EMBL" id="KAJ3115476.1"/>
    </source>
</evidence>
<reference evidence="3" key="1">
    <citation type="submission" date="2020-05" db="EMBL/GenBank/DDBJ databases">
        <title>Phylogenomic resolution of chytrid fungi.</title>
        <authorList>
            <person name="Stajich J.E."/>
            <person name="Amses K."/>
            <person name="Simmons R."/>
            <person name="Seto K."/>
            <person name="Myers J."/>
            <person name="Bonds A."/>
            <person name="Quandt C.A."/>
            <person name="Barry K."/>
            <person name="Liu P."/>
            <person name="Grigoriev I."/>
            <person name="Longcore J.E."/>
            <person name="James T.Y."/>
        </authorList>
    </citation>
    <scope>NUCLEOTIDE SEQUENCE</scope>
    <source>
        <strain evidence="3">JEL0513</strain>
    </source>
</reference>
<feature type="region of interest" description="Disordered" evidence="1">
    <location>
        <begin position="179"/>
        <end position="228"/>
    </location>
</feature>
<feature type="compositionally biased region" description="Low complexity" evidence="1">
    <location>
        <begin position="182"/>
        <end position="198"/>
    </location>
</feature>
<dbReference type="EMBL" id="JADGJH010001289">
    <property type="protein sequence ID" value="KAJ3115476.1"/>
    <property type="molecule type" value="Genomic_DNA"/>
</dbReference>
<dbReference type="AlphaFoldDB" id="A0AAD5XB46"/>
<keyword evidence="2" id="KW-1133">Transmembrane helix</keyword>